<dbReference type="Pfam" id="PF11210">
    <property type="entry name" value="DUF2996"/>
    <property type="match status" value="1"/>
</dbReference>
<name>A0AAW2SE04_9LAMI</name>
<evidence type="ECO:0000256" key="1">
    <source>
        <dbReference type="ARBA" id="ARBA00004141"/>
    </source>
</evidence>
<evidence type="ECO:0000256" key="4">
    <source>
        <dbReference type="ARBA" id="ARBA00022821"/>
    </source>
</evidence>
<dbReference type="Pfam" id="PF03094">
    <property type="entry name" value="Mlo"/>
    <property type="match status" value="1"/>
</dbReference>
<feature type="region of interest" description="Disordered" evidence="8">
    <location>
        <begin position="534"/>
        <end position="555"/>
    </location>
</feature>
<feature type="transmembrane region" description="Helical" evidence="9">
    <location>
        <begin position="18"/>
        <end position="38"/>
    </location>
</feature>
<feature type="transmembrane region" description="Helical" evidence="9">
    <location>
        <begin position="141"/>
        <end position="162"/>
    </location>
</feature>
<feature type="transmembrane region" description="Helical" evidence="9">
    <location>
        <begin position="64"/>
        <end position="82"/>
    </location>
</feature>
<sequence length="671" mass="75418">MSGGGEGEGTTLEFTPTWVVAAVCTVIVAISLAAERLLHYAGKYLKKKNQKPLYEALQKVKEELMLLGFISLLLTVFQGRIVKLCVRPDIMKHLLPCSLSSESASVSGHHRRLLAEEAAAAGYCAAKDKVPLLSLEALHHLHIFIFVLAIVHVTFSVLTIIFGGAKIRQWKYWEDSIGKDNYDTEQALPKVTHVHQHDFIKKRFLGLGRHSAILSWLHSFLKQFYGSVTKSDYATLRLGFIMTHCRGNPKFNFHKYMIRALEDDFKRVVGISWYLWIFVIIFLLLNINGWHTYFWIAFVPFILLLAVGTKLEHVISQLAHEVAEKHIAIEGELVVKPSDDHFWFHRPQIVLFLIHFILFQNAFEIAFFFWILVQYGFDSCIMGQVRYIVPRLIIGVFIQVLCSYSTLPLYALVTQREPTKHEFVIFKENVLGGCPMPSLLYAYRHPTLPALHFQQNIRTPLISGKHIHIIAYLAMATAARSVSLLSCPSSSCFTPKARFSLVVKVVNQRRNVCCLAVQESSTSTAEAVAAETKEKKTVKDESDDTAADAAPKPKAAAKAPAKALPQLMDEDVIPALKATLEAQQDISQLQLSFNENKLEGSFLKKGSPYTFWAFFPDGINGPKGFSLSSYGSGVSTVEPFLVDEKKPTAKHVVFWVEKRLAAQGIIPVWSD</sequence>
<dbReference type="PANTHER" id="PTHR31942">
    <property type="entry name" value="MLO-LIKE PROTEIN 1"/>
    <property type="match status" value="1"/>
</dbReference>
<keyword evidence="4" id="KW-0611">Plant defense</keyword>
<feature type="transmembrane region" description="Helical" evidence="9">
    <location>
        <begin position="349"/>
        <end position="372"/>
    </location>
</feature>
<evidence type="ECO:0000256" key="5">
    <source>
        <dbReference type="ARBA" id="ARBA00022989"/>
    </source>
</evidence>
<dbReference type="GO" id="GO:0006952">
    <property type="term" value="P:defense response"/>
    <property type="evidence" value="ECO:0007669"/>
    <property type="project" value="UniProtKB-KW"/>
</dbReference>
<accession>A0AAW2SE04</accession>
<comment type="similarity">
    <text evidence="2">Belongs to the MLO family.</text>
</comment>
<evidence type="ECO:0000256" key="8">
    <source>
        <dbReference type="SAM" id="MobiDB-lite"/>
    </source>
</evidence>
<dbReference type="InterPro" id="IPR004326">
    <property type="entry name" value="Mlo"/>
</dbReference>
<dbReference type="GO" id="GO:0016020">
    <property type="term" value="C:membrane"/>
    <property type="evidence" value="ECO:0007669"/>
    <property type="project" value="UniProtKB-SubCell"/>
</dbReference>
<protein>
    <submittedName>
        <fullName evidence="10">MLO-like protein 1</fullName>
    </submittedName>
</protein>
<proteinExistence type="inferred from homology"/>
<reference evidence="10" key="2">
    <citation type="journal article" date="2024" name="Plant">
        <title>Genomic evolution and insights into agronomic trait innovations of Sesamum species.</title>
        <authorList>
            <person name="Miao H."/>
            <person name="Wang L."/>
            <person name="Qu L."/>
            <person name="Liu H."/>
            <person name="Sun Y."/>
            <person name="Le M."/>
            <person name="Wang Q."/>
            <person name="Wei S."/>
            <person name="Zheng Y."/>
            <person name="Lin W."/>
            <person name="Duan Y."/>
            <person name="Cao H."/>
            <person name="Xiong S."/>
            <person name="Wang X."/>
            <person name="Wei L."/>
            <person name="Li C."/>
            <person name="Ma Q."/>
            <person name="Ju M."/>
            <person name="Zhao R."/>
            <person name="Li G."/>
            <person name="Mu C."/>
            <person name="Tian Q."/>
            <person name="Mei H."/>
            <person name="Zhang T."/>
            <person name="Gao T."/>
            <person name="Zhang H."/>
        </authorList>
    </citation>
    <scope>NUCLEOTIDE SEQUENCE</scope>
    <source>
        <strain evidence="10">KEN8</strain>
    </source>
</reference>
<gene>
    <name evidence="10" type="ORF">Scaly_0389300</name>
</gene>
<evidence type="ECO:0000256" key="9">
    <source>
        <dbReference type="SAM" id="Phobius"/>
    </source>
</evidence>
<feature type="transmembrane region" description="Helical" evidence="9">
    <location>
        <begin position="392"/>
        <end position="413"/>
    </location>
</feature>
<evidence type="ECO:0000256" key="7">
    <source>
        <dbReference type="ARBA" id="ARBA00023265"/>
    </source>
</evidence>
<dbReference type="EMBL" id="JACGWM010000002">
    <property type="protein sequence ID" value="KAL0390322.1"/>
    <property type="molecule type" value="Genomic_DNA"/>
</dbReference>
<evidence type="ECO:0000313" key="10">
    <source>
        <dbReference type="EMBL" id="KAL0390322.1"/>
    </source>
</evidence>
<comment type="caution">
    <text evidence="10">The sequence shown here is derived from an EMBL/GenBank/DDBJ whole genome shotgun (WGS) entry which is preliminary data.</text>
</comment>
<organism evidence="10">
    <name type="scientific">Sesamum calycinum</name>
    <dbReference type="NCBI Taxonomy" id="2727403"/>
    <lineage>
        <taxon>Eukaryota</taxon>
        <taxon>Viridiplantae</taxon>
        <taxon>Streptophyta</taxon>
        <taxon>Embryophyta</taxon>
        <taxon>Tracheophyta</taxon>
        <taxon>Spermatophyta</taxon>
        <taxon>Magnoliopsida</taxon>
        <taxon>eudicotyledons</taxon>
        <taxon>Gunneridae</taxon>
        <taxon>Pentapetalae</taxon>
        <taxon>asterids</taxon>
        <taxon>lamiids</taxon>
        <taxon>Lamiales</taxon>
        <taxon>Pedaliaceae</taxon>
        <taxon>Sesamum</taxon>
    </lineage>
</organism>
<dbReference type="PANTHER" id="PTHR31942:SF52">
    <property type="entry name" value="MLO-LIKE PROTEIN 1"/>
    <property type="match status" value="1"/>
</dbReference>
<evidence type="ECO:0000256" key="6">
    <source>
        <dbReference type="ARBA" id="ARBA00023136"/>
    </source>
</evidence>
<evidence type="ECO:0000256" key="3">
    <source>
        <dbReference type="ARBA" id="ARBA00022692"/>
    </source>
</evidence>
<evidence type="ECO:0000256" key="2">
    <source>
        <dbReference type="ARBA" id="ARBA00006574"/>
    </source>
</evidence>
<keyword evidence="7" id="KW-0568">Pathogenesis-related protein</keyword>
<feature type="transmembrane region" description="Helical" evidence="9">
    <location>
        <begin position="268"/>
        <end position="287"/>
    </location>
</feature>
<comment type="subcellular location">
    <subcellularLocation>
        <location evidence="1">Membrane</location>
        <topology evidence="1">Multi-pass membrane protein</topology>
    </subcellularLocation>
</comment>
<keyword evidence="5 9" id="KW-1133">Transmembrane helix</keyword>
<dbReference type="InterPro" id="IPR021374">
    <property type="entry name" value="DUF2996"/>
</dbReference>
<reference evidence="10" key="1">
    <citation type="submission" date="2020-06" db="EMBL/GenBank/DDBJ databases">
        <authorList>
            <person name="Li T."/>
            <person name="Hu X."/>
            <person name="Zhang T."/>
            <person name="Song X."/>
            <person name="Zhang H."/>
            <person name="Dai N."/>
            <person name="Sheng W."/>
            <person name="Hou X."/>
            <person name="Wei L."/>
        </authorList>
    </citation>
    <scope>NUCLEOTIDE SEQUENCE</scope>
    <source>
        <strain evidence="10">KEN8</strain>
        <tissue evidence="10">Leaf</tissue>
    </source>
</reference>
<keyword evidence="6 9" id="KW-0472">Membrane</keyword>
<dbReference type="AlphaFoldDB" id="A0AAW2SE04"/>
<keyword evidence="3 9" id="KW-0812">Transmembrane</keyword>